<protein>
    <recommendedName>
        <fullName evidence="4 6">50S ribosomal protein L17</fullName>
    </recommendedName>
</protein>
<dbReference type="Proteomes" id="UP000177392">
    <property type="component" value="Unassembled WGS sequence"/>
</dbReference>
<evidence type="ECO:0000313" key="7">
    <source>
        <dbReference type="EMBL" id="OGZ94670.1"/>
    </source>
</evidence>
<dbReference type="GO" id="GO:0022625">
    <property type="term" value="C:cytosolic large ribosomal subunit"/>
    <property type="evidence" value="ECO:0007669"/>
    <property type="project" value="TreeGrafter"/>
</dbReference>
<proteinExistence type="inferred from homology"/>
<evidence type="ECO:0000256" key="2">
    <source>
        <dbReference type="ARBA" id="ARBA00022980"/>
    </source>
</evidence>
<dbReference type="InterPro" id="IPR000456">
    <property type="entry name" value="Ribosomal_bL17"/>
</dbReference>
<dbReference type="AlphaFoldDB" id="A0A1G2K870"/>
<dbReference type="EMBL" id="MHQB01000006">
    <property type="protein sequence ID" value="OGZ94670.1"/>
    <property type="molecule type" value="Genomic_DNA"/>
</dbReference>
<dbReference type="PANTHER" id="PTHR14413:SF16">
    <property type="entry name" value="LARGE RIBOSOMAL SUBUNIT PROTEIN BL17M"/>
    <property type="match status" value="1"/>
</dbReference>
<gene>
    <name evidence="7" type="ORF">A2131_02735</name>
</gene>
<name>A0A1G2K870_9BACT</name>
<evidence type="ECO:0000256" key="4">
    <source>
        <dbReference type="ARBA" id="ARBA00035494"/>
    </source>
</evidence>
<dbReference type="GO" id="GO:0006412">
    <property type="term" value="P:translation"/>
    <property type="evidence" value="ECO:0007669"/>
    <property type="project" value="InterPro"/>
</dbReference>
<dbReference type="PANTHER" id="PTHR14413">
    <property type="entry name" value="RIBOSOMAL PROTEIN L17"/>
    <property type="match status" value="1"/>
</dbReference>
<dbReference type="NCBIfam" id="TIGR00059">
    <property type="entry name" value="L17"/>
    <property type="match status" value="1"/>
</dbReference>
<accession>A0A1G2K870</accession>
<dbReference type="SUPFAM" id="SSF64263">
    <property type="entry name" value="Prokaryotic ribosomal protein L17"/>
    <property type="match status" value="1"/>
</dbReference>
<dbReference type="Pfam" id="PF01196">
    <property type="entry name" value="Ribosomal_L17"/>
    <property type="match status" value="1"/>
</dbReference>
<organism evidence="7 8">
    <name type="scientific">Candidatus Sungbacteria bacterium GWC2_49_10</name>
    <dbReference type="NCBI Taxonomy" id="1802263"/>
    <lineage>
        <taxon>Bacteria</taxon>
        <taxon>Candidatus Sungiibacteriota</taxon>
    </lineage>
</organism>
<evidence type="ECO:0000256" key="6">
    <source>
        <dbReference type="RuleBase" id="RU000661"/>
    </source>
</evidence>
<evidence type="ECO:0000256" key="1">
    <source>
        <dbReference type="ARBA" id="ARBA00008777"/>
    </source>
</evidence>
<comment type="caution">
    <text evidence="7">The sequence shown here is derived from an EMBL/GenBank/DDBJ whole genome shotgun (WGS) entry which is preliminary data.</text>
</comment>
<dbReference type="Gene3D" id="3.90.1030.10">
    <property type="entry name" value="Ribosomal protein L17"/>
    <property type="match status" value="1"/>
</dbReference>
<dbReference type="InterPro" id="IPR036373">
    <property type="entry name" value="Ribosomal_bL17_sf"/>
</dbReference>
<reference evidence="7 8" key="1">
    <citation type="journal article" date="2016" name="Nat. Commun.">
        <title>Thousands of microbial genomes shed light on interconnected biogeochemical processes in an aquifer system.</title>
        <authorList>
            <person name="Anantharaman K."/>
            <person name="Brown C.T."/>
            <person name="Hug L.A."/>
            <person name="Sharon I."/>
            <person name="Castelle C.J."/>
            <person name="Probst A.J."/>
            <person name="Thomas B.C."/>
            <person name="Singh A."/>
            <person name="Wilkins M.J."/>
            <person name="Karaoz U."/>
            <person name="Brodie E.L."/>
            <person name="Williams K.H."/>
            <person name="Hubbard S.S."/>
            <person name="Banfield J.F."/>
        </authorList>
    </citation>
    <scope>NUCLEOTIDE SEQUENCE [LARGE SCALE GENOMIC DNA]</scope>
</reference>
<evidence type="ECO:0000313" key="8">
    <source>
        <dbReference type="Proteomes" id="UP000177392"/>
    </source>
</evidence>
<keyword evidence="2 5" id="KW-0689">Ribosomal protein</keyword>
<dbReference type="GO" id="GO:0003735">
    <property type="term" value="F:structural constituent of ribosome"/>
    <property type="evidence" value="ECO:0007669"/>
    <property type="project" value="InterPro"/>
</dbReference>
<comment type="similarity">
    <text evidence="1 5">Belongs to the bacterial ribosomal protein bL17 family.</text>
</comment>
<evidence type="ECO:0000256" key="5">
    <source>
        <dbReference type="RuleBase" id="RU000660"/>
    </source>
</evidence>
<evidence type="ECO:0000256" key="3">
    <source>
        <dbReference type="ARBA" id="ARBA00023274"/>
    </source>
</evidence>
<sequence>MRHLKKGRKFGRERKLRRALMKSLAVSFFAKGRIATTEAKAKELRPFVERLIGFGKRPTIQNRRIIAARVSPLVQQKVVQLAEKMKERSGGYTRIIKMGVRRSDSARLAILEAVE</sequence>
<keyword evidence="3 5" id="KW-0687">Ribonucleoprotein</keyword>